<organism evidence="1 2">
    <name type="scientific">Mycena albidolilacea</name>
    <dbReference type="NCBI Taxonomy" id="1033008"/>
    <lineage>
        <taxon>Eukaryota</taxon>
        <taxon>Fungi</taxon>
        <taxon>Dikarya</taxon>
        <taxon>Basidiomycota</taxon>
        <taxon>Agaricomycotina</taxon>
        <taxon>Agaricomycetes</taxon>
        <taxon>Agaricomycetidae</taxon>
        <taxon>Agaricales</taxon>
        <taxon>Marasmiineae</taxon>
        <taxon>Mycenaceae</taxon>
        <taxon>Mycena</taxon>
    </lineage>
</organism>
<dbReference type="AlphaFoldDB" id="A0AAD7F313"/>
<proteinExistence type="predicted"/>
<accession>A0AAD7F313</accession>
<keyword evidence="2" id="KW-1185">Reference proteome</keyword>
<reference evidence="1" key="1">
    <citation type="submission" date="2023-03" db="EMBL/GenBank/DDBJ databases">
        <title>Massive genome expansion in bonnet fungi (Mycena s.s.) driven by repeated elements and novel gene families across ecological guilds.</title>
        <authorList>
            <consortium name="Lawrence Berkeley National Laboratory"/>
            <person name="Harder C.B."/>
            <person name="Miyauchi S."/>
            <person name="Viragh M."/>
            <person name="Kuo A."/>
            <person name="Thoen E."/>
            <person name="Andreopoulos B."/>
            <person name="Lu D."/>
            <person name="Skrede I."/>
            <person name="Drula E."/>
            <person name="Henrissat B."/>
            <person name="Morin E."/>
            <person name="Kohler A."/>
            <person name="Barry K."/>
            <person name="LaButti K."/>
            <person name="Morin E."/>
            <person name="Salamov A."/>
            <person name="Lipzen A."/>
            <person name="Mereny Z."/>
            <person name="Hegedus B."/>
            <person name="Baldrian P."/>
            <person name="Stursova M."/>
            <person name="Weitz H."/>
            <person name="Taylor A."/>
            <person name="Grigoriev I.V."/>
            <person name="Nagy L.G."/>
            <person name="Martin F."/>
            <person name="Kauserud H."/>
        </authorList>
    </citation>
    <scope>NUCLEOTIDE SEQUENCE</scope>
    <source>
        <strain evidence="1">CBHHK002</strain>
    </source>
</reference>
<dbReference type="Proteomes" id="UP001218218">
    <property type="component" value="Unassembled WGS sequence"/>
</dbReference>
<comment type="caution">
    <text evidence="1">The sequence shown here is derived from an EMBL/GenBank/DDBJ whole genome shotgun (WGS) entry which is preliminary data.</text>
</comment>
<evidence type="ECO:0000313" key="2">
    <source>
        <dbReference type="Proteomes" id="UP001218218"/>
    </source>
</evidence>
<sequence length="249" mass="27357">MTHMSHEPTLFALLLGSTPFHSTTLYLSRRTLTAGRPSKTSRPLTFPHNKLRPLLCPDSDPKHNATTFPNTIFGMGTTDGAHLGRNRTGFCRDEPLERPSSYRVWATLYTSPYCVVCAVGFTIPPSLCSAHATDLQAHPIAVALRTTSRRSPAAPPPLSPRSHNLAIRVARTGTYTIPEVPHHGRNIAHSYTLLPLLSLRTLLPDLFGADPFPFTGFTHICLRAPSPPPCILADETLRCRRDRSPPSNA</sequence>
<dbReference type="EMBL" id="JARIHO010000004">
    <property type="protein sequence ID" value="KAJ7362414.1"/>
    <property type="molecule type" value="Genomic_DNA"/>
</dbReference>
<gene>
    <name evidence="1" type="ORF">DFH08DRAFT_322996</name>
</gene>
<name>A0AAD7F313_9AGAR</name>
<evidence type="ECO:0000313" key="1">
    <source>
        <dbReference type="EMBL" id="KAJ7362414.1"/>
    </source>
</evidence>
<protein>
    <submittedName>
        <fullName evidence="1">Uncharacterized protein</fullName>
    </submittedName>
</protein>